<keyword evidence="2" id="KW-1185">Reference proteome</keyword>
<organism evidence="1 2">
    <name type="scientific">Artemisia annua</name>
    <name type="common">Sweet wormwood</name>
    <dbReference type="NCBI Taxonomy" id="35608"/>
    <lineage>
        <taxon>Eukaryota</taxon>
        <taxon>Viridiplantae</taxon>
        <taxon>Streptophyta</taxon>
        <taxon>Embryophyta</taxon>
        <taxon>Tracheophyta</taxon>
        <taxon>Spermatophyta</taxon>
        <taxon>Magnoliopsida</taxon>
        <taxon>eudicotyledons</taxon>
        <taxon>Gunneridae</taxon>
        <taxon>Pentapetalae</taxon>
        <taxon>asterids</taxon>
        <taxon>campanulids</taxon>
        <taxon>Asterales</taxon>
        <taxon>Asteraceae</taxon>
        <taxon>Asteroideae</taxon>
        <taxon>Anthemideae</taxon>
        <taxon>Artemisiinae</taxon>
        <taxon>Artemisia</taxon>
    </lineage>
</organism>
<sequence length="277" mass="31554">MQINKPSCSSSPSNLLNQQEHNNLIDQSLASITFKFNQSLHLDHNNNINSLLEPDDEEKEEYLDCEDNEEYFNHENDEEFTFMYLGENNTPIPADKALKNKDIHPIFPLFGQNLLSHAERKQLPINPQVNKVFVESHRVALSSTSEYDNIESIAMGPYCTWKKQPPKLSKKSNSTGFSKLWRLKDKVGRSNSDGRDAFVFLKKSVRTAVGGSSLKGDGGKRKGLKAENGKFSGHEVYLRKRAQGEEDRRRSYLPYRPEILGFYTNVNGGLSKNVHPY</sequence>
<gene>
    <name evidence="1" type="ORF">CTI12_AA302520</name>
</gene>
<accession>A0A2U1MXZ1</accession>
<evidence type="ECO:0000313" key="2">
    <source>
        <dbReference type="Proteomes" id="UP000245207"/>
    </source>
</evidence>
<dbReference type="AlphaFoldDB" id="A0A2U1MXZ1"/>
<dbReference type="STRING" id="35608.A0A2U1MXZ1"/>
<evidence type="ECO:0000313" key="1">
    <source>
        <dbReference type="EMBL" id="PWA66132.1"/>
    </source>
</evidence>
<protein>
    <recommendedName>
        <fullName evidence="3">DUF1645 family protein</fullName>
    </recommendedName>
</protein>
<dbReference type="PANTHER" id="PTHR33095">
    <property type="entry name" value="OS07G0619500 PROTEIN"/>
    <property type="match status" value="1"/>
</dbReference>
<proteinExistence type="predicted"/>
<dbReference type="Proteomes" id="UP000245207">
    <property type="component" value="Unassembled WGS sequence"/>
</dbReference>
<evidence type="ECO:0008006" key="3">
    <source>
        <dbReference type="Google" id="ProtNLM"/>
    </source>
</evidence>
<dbReference type="Pfam" id="PF07816">
    <property type="entry name" value="DUF1645"/>
    <property type="match status" value="1"/>
</dbReference>
<dbReference type="InterPro" id="IPR012442">
    <property type="entry name" value="DUF1645_plant"/>
</dbReference>
<comment type="caution">
    <text evidence="1">The sequence shown here is derived from an EMBL/GenBank/DDBJ whole genome shotgun (WGS) entry which is preliminary data.</text>
</comment>
<dbReference type="EMBL" id="PKPP01004097">
    <property type="protein sequence ID" value="PWA66132.1"/>
    <property type="molecule type" value="Genomic_DNA"/>
</dbReference>
<dbReference type="PANTHER" id="PTHR33095:SF114">
    <property type="entry name" value="DUF1645 FAMILY PROTEIN"/>
    <property type="match status" value="1"/>
</dbReference>
<dbReference type="OrthoDB" id="1933664at2759"/>
<name>A0A2U1MXZ1_ARTAN</name>
<reference evidence="1 2" key="1">
    <citation type="journal article" date="2018" name="Mol. Plant">
        <title>The genome of Artemisia annua provides insight into the evolution of Asteraceae family and artemisinin biosynthesis.</title>
        <authorList>
            <person name="Shen Q."/>
            <person name="Zhang L."/>
            <person name="Liao Z."/>
            <person name="Wang S."/>
            <person name="Yan T."/>
            <person name="Shi P."/>
            <person name="Liu M."/>
            <person name="Fu X."/>
            <person name="Pan Q."/>
            <person name="Wang Y."/>
            <person name="Lv Z."/>
            <person name="Lu X."/>
            <person name="Zhang F."/>
            <person name="Jiang W."/>
            <person name="Ma Y."/>
            <person name="Chen M."/>
            <person name="Hao X."/>
            <person name="Li L."/>
            <person name="Tang Y."/>
            <person name="Lv G."/>
            <person name="Zhou Y."/>
            <person name="Sun X."/>
            <person name="Brodelius P.E."/>
            <person name="Rose J.K.C."/>
            <person name="Tang K."/>
        </authorList>
    </citation>
    <scope>NUCLEOTIDE SEQUENCE [LARGE SCALE GENOMIC DNA]</scope>
    <source>
        <strain evidence="2">cv. Huhao1</strain>
        <tissue evidence="1">Leaf</tissue>
    </source>
</reference>